<dbReference type="eggNOG" id="COG2856">
    <property type="taxonomic scope" value="Bacteria"/>
</dbReference>
<keyword evidence="3" id="KW-1185">Reference proteome</keyword>
<dbReference type="Proteomes" id="UP000015527">
    <property type="component" value="Unassembled WGS sequence"/>
</dbReference>
<reference evidence="2 3" key="1">
    <citation type="journal article" date="2013" name="Genome Announc.">
        <title>Genome Sequence of Novosphingobium lindaniclasticum LE124T, Isolated from a Hexachlorocyclohexane Dumpsite.</title>
        <authorList>
            <person name="Saxena A."/>
            <person name="Nayyar N."/>
            <person name="Sangwan N."/>
            <person name="Kumari R."/>
            <person name="Khurana J.P."/>
            <person name="Lal R."/>
        </authorList>
    </citation>
    <scope>NUCLEOTIDE SEQUENCE [LARGE SCALE GENOMIC DNA]</scope>
    <source>
        <strain evidence="2 3">LE124</strain>
    </source>
</reference>
<protein>
    <recommendedName>
        <fullName evidence="1">IrrE N-terminal-like domain-containing protein</fullName>
    </recommendedName>
</protein>
<evidence type="ECO:0000313" key="2">
    <source>
        <dbReference type="EMBL" id="EQB09676.1"/>
    </source>
</evidence>
<dbReference type="InterPro" id="IPR052345">
    <property type="entry name" value="Rad_response_metalloprotease"/>
</dbReference>
<dbReference type="PANTHER" id="PTHR43236:SF2">
    <property type="entry name" value="BLL0069 PROTEIN"/>
    <property type="match status" value="1"/>
</dbReference>
<dbReference type="EMBL" id="ATHL01000127">
    <property type="protein sequence ID" value="EQB09676.1"/>
    <property type="molecule type" value="Genomic_DNA"/>
</dbReference>
<proteinExistence type="predicted"/>
<dbReference type="Gene3D" id="1.10.10.2910">
    <property type="match status" value="1"/>
</dbReference>
<evidence type="ECO:0000313" key="3">
    <source>
        <dbReference type="Proteomes" id="UP000015527"/>
    </source>
</evidence>
<dbReference type="InterPro" id="IPR010359">
    <property type="entry name" value="IrrE_HExxH"/>
</dbReference>
<feature type="domain" description="IrrE N-terminal-like" evidence="1">
    <location>
        <begin position="54"/>
        <end position="132"/>
    </location>
</feature>
<dbReference type="AlphaFoldDB" id="T0H081"/>
<sequence length="166" mass="19144">MLPILEQVLYEVIEGYDFRVCEDREMGNMEGLTDDLKPIIYLKNSTYLALERGENRPRMTAAHEFGHLLMHCQMPTYRAFSTEYDPLYDPERQANVFAAAFLMPEDAFRRCTTVKEAMKAFGVSADAVLVRARNLEHKLTQERAILTVKPVRKLNKKKGTSKRKSP</sequence>
<evidence type="ECO:0000259" key="1">
    <source>
        <dbReference type="Pfam" id="PF06114"/>
    </source>
</evidence>
<gene>
    <name evidence="2" type="ORF">L284_18870</name>
</gene>
<dbReference type="Pfam" id="PF06114">
    <property type="entry name" value="Peptidase_M78"/>
    <property type="match status" value="1"/>
</dbReference>
<dbReference type="PATRIC" id="fig|1096930.3.peg.3726"/>
<dbReference type="PANTHER" id="PTHR43236">
    <property type="entry name" value="ANTITOXIN HIGA1"/>
    <property type="match status" value="1"/>
</dbReference>
<name>T0H081_9SPHN</name>
<comment type="caution">
    <text evidence="2">The sequence shown here is derived from an EMBL/GenBank/DDBJ whole genome shotgun (WGS) entry which is preliminary data.</text>
</comment>
<accession>T0H081</accession>
<organism evidence="2 3">
    <name type="scientific">Novosphingobium lindaniclasticum LE124</name>
    <dbReference type="NCBI Taxonomy" id="1096930"/>
    <lineage>
        <taxon>Bacteria</taxon>
        <taxon>Pseudomonadati</taxon>
        <taxon>Pseudomonadota</taxon>
        <taxon>Alphaproteobacteria</taxon>
        <taxon>Sphingomonadales</taxon>
        <taxon>Sphingomonadaceae</taxon>
        <taxon>Novosphingobium</taxon>
    </lineage>
</organism>